<protein>
    <submittedName>
        <fullName evidence="3">DNA-binding protein</fullName>
    </submittedName>
</protein>
<accession>A0A9D2HSR9</accession>
<dbReference type="InterPro" id="IPR010992">
    <property type="entry name" value="IHF-like_DNA-bd_dom_sf"/>
</dbReference>
<evidence type="ECO:0000256" key="1">
    <source>
        <dbReference type="ARBA" id="ARBA00023125"/>
    </source>
</evidence>
<evidence type="ECO:0000313" key="3">
    <source>
        <dbReference type="EMBL" id="HJA83367.1"/>
    </source>
</evidence>
<reference evidence="3" key="1">
    <citation type="journal article" date="2021" name="PeerJ">
        <title>Extensive microbial diversity within the chicken gut microbiome revealed by metagenomics and culture.</title>
        <authorList>
            <person name="Gilroy R."/>
            <person name="Ravi A."/>
            <person name="Getino M."/>
            <person name="Pursley I."/>
            <person name="Horton D.L."/>
            <person name="Alikhan N.F."/>
            <person name="Baker D."/>
            <person name="Gharbi K."/>
            <person name="Hall N."/>
            <person name="Watson M."/>
            <person name="Adriaenssens E.M."/>
            <person name="Foster-Nyarko E."/>
            <person name="Jarju S."/>
            <person name="Secka A."/>
            <person name="Antonio M."/>
            <person name="Oren A."/>
            <person name="Chaudhuri R.R."/>
            <person name="La Ragione R."/>
            <person name="Hildebrand F."/>
            <person name="Pallen M.J."/>
        </authorList>
    </citation>
    <scope>NUCLEOTIDE SEQUENCE</scope>
    <source>
        <strain evidence="3">ChiHecec1B25-7008</strain>
    </source>
</reference>
<dbReference type="GO" id="GO:0003677">
    <property type="term" value="F:DNA binding"/>
    <property type="evidence" value="ECO:0007669"/>
    <property type="project" value="UniProtKB-KW"/>
</dbReference>
<dbReference type="Proteomes" id="UP000823860">
    <property type="component" value="Unassembled WGS sequence"/>
</dbReference>
<dbReference type="Pfam" id="PF18291">
    <property type="entry name" value="HU-HIG"/>
    <property type="match status" value="1"/>
</dbReference>
<organism evidence="3 4">
    <name type="scientific">Candidatus Bacteroides intestinavium</name>
    <dbReference type="NCBI Taxonomy" id="2838469"/>
    <lineage>
        <taxon>Bacteria</taxon>
        <taxon>Pseudomonadati</taxon>
        <taxon>Bacteroidota</taxon>
        <taxon>Bacteroidia</taxon>
        <taxon>Bacteroidales</taxon>
        <taxon>Bacteroidaceae</taxon>
        <taxon>Bacteroides</taxon>
    </lineage>
</organism>
<name>A0A9D2HSR9_9BACE</name>
<sequence length="212" mass="24064">MASYEMQELNLPGQEGGRVLFPRMKLCGQMDLDEITRRICSGSTFTPGDVKGLVMALSREIADGMAEGRSVKVDGIGVFTPGLGLRKGFERETGREGERRRNARSICVDRIHFRADKELLRETDRNCYLERSDWKFRKSSTRYTPEERLGLAREFLETHSYLTVSDYAALTGLLRNAAAKELRRWAEDETSGIGRSGRGTHRVYVRRVVPAE</sequence>
<dbReference type="AlphaFoldDB" id="A0A9D2HSR9"/>
<dbReference type="NCBIfam" id="TIGR01201">
    <property type="entry name" value="HU_rel"/>
    <property type="match status" value="1"/>
</dbReference>
<dbReference type="InterPro" id="IPR041607">
    <property type="entry name" value="HU-HIG"/>
</dbReference>
<reference evidence="3" key="2">
    <citation type="submission" date="2021-04" db="EMBL/GenBank/DDBJ databases">
        <authorList>
            <person name="Gilroy R."/>
        </authorList>
    </citation>
    <scope>NUCLEOTIDE SEQUENCE</scope>
    <source>
        <strain evidence="3">ChiHecec1B25-7008</strain>
    </source>
</reference>
<dbReference type="EMBL" id="DWZE01000062">
    <property type="protein sequence ID" value="HJA83367.1"/>
    <property type="molecule type" value="Genomic_DNA"/>
</dbReference>
<comment type="caution">
    <text evidence="3">The sequence shown here is derived from an EMBL/GenBank/DDBJ whole genome shotgun (WGS) entry which is preliminary data.</text>
</comment>
<keyword evidence="1 3" id="KW-0238">DNA-binding</keyword>
<gene>
    <name evidence="3" type="ORF">H9785_05295</name>
</gene>
<evidence type="ECO:0000313" key="4">
    <source>
        <dbReference type="Proteomes" id="UP000823860"/>
    </source>
</evidence>
<proteinExistence type="predicted"/>
<feature type="domain" description="HU" evidence="2">
    <location>
        <begin position="3"/>
        <end position="126"/>
    </location>
</feature>
<evidence type="ECO:0000259" key="2">
    <source>
        <dbReference type="Pfam" id="PF18291"/>
    </source>
</evidence>
<dbReference type="SUPFAM" id="SSF47729">
    <property type="entry name" value="IHF-like DNA-binding proteins"/>
    <property type="match status" value="1"/>
</dbReference>
<dbReference type="InterPro" id="IPR005902">
    <property type="entry name" value="HU_DNA-bd_put"/>
</dbReference>